<sequence length="151" mass="16835">MKLLLFCVLIAAGLGCKLRNYVNTAKCISSSEVITQLSFCGSDVSGDICVPLEHPLWPEWTIEKMDFEVHKFVALGAEGRIKDELSTSPTFTGLQFTSNYKCIREYRKFACTINFPPCDKQEDSTLDFDESYCSGFASECGISDLNCAQLQ</sequence>
<dbReference type="EMBL" id="CAMPGE010025587">
    <property type="protein sequence ID" value="CAI2383328.1"/>
    <property type="molecule type" value="Genomic_DNA"/>
</dbReference>
<comment type="caution">
    <text evidence="2">The sequence shown here is derived from an EMBL/GenBank/DDBJ whole genome shotgun (WGS) entry which is preliminary data.</text>
</comment>
<proteinExistence type="predicted"/>
<dbReference type="PROSITE" id="PS51257">
    <property type="entry name" value="PROKAR_LIPOPROTEIN"/>
    <property type="match status" value="1"/>
</dbReference>
<evidence type="ECO:0000313" key="2">
    <source>
        <dbReference type="EMBL" id="CAI2383328.1"/>
    </source>
</evidence>
<evidence type="ECO:0000256" key="1">
    <source>
        <dbReference type="SAM" id="SignalP"/>
    </source>
</evidence>
<feature type="signal peptide" evidence="1">
    <location>
        <begin position="1"/>
        <end position="15"/>
    </location>
</feature>
<name>A0AAD1Y271_EUPCR</name>
<dbReference type="AlphaFoldDB" id="A0AAD1Y271"/>
<keyword evidence="1" id="KW-0732">Signal</keyword>
<reference evidence="2" key="1">
    <citation type="submission" date="2023-07" db="EMBL/GenBank/DDBJ databases">
        <authorList>
            <consortium name="AG Swart"/>
            <person name="Singh M."/>
            <person name="Singh A."/>
            <person name="Seah K."/>
            <person name="Emmerich C."/>
        </authorList>
    </citation>
    <scope>NUCLEOTIDE SEQUENCE</scope>
    <source>
        <strain evidence="2">DP1</strain>
    </source>
</reference>
<keyword evidence="3" id="KW-1185">Reference proteome</keyword>
<accession>A0AAD1Y271</accession>
<organism evidence="2 3">
    <name type="scientific">Euplotes crassus</name>
    <dbReference type="NCBI Taxonomy" id="5936"/>
    <lineage>
        <taxon>Eukaryota</taxon>
        <taxon>Sar</taxon>
        <taxon>Alveolata</taxon>
        <taxon>Ciliophora</taxon>
        <taxon>Intramacronucleata</taxon>
        <taxon>Spirotrichea</taxon>
        <taxon>Hypotrichia</taxon>
        <taxon>Euplotida</taxon>
        <taxon>Euplotidae</taxon>
        <taxon>Moneuplotes</taxon>
    </lineage>
</organism>
<gene>
    <name evidence="2" type="ORF">ECRASSUSDP1_LOCUS24827</name>
</gene>
<dbReference type="Proteomes" id="UP001295684">
    <property type="component" value="Unassembled WGS sequence"/>
</dbReference>
<dbReference type="InterPro" id="IPR036790">
    <property type="entry name" value="Frizzled_dom_sf"/>
</dbReference>
<feature type="chain" id="PRO_5042149467" evidence="1">
    <location>
        <begin position="16"/>
        <end position="151"/>
    </location>
</feature>
<protein>
    <submittedName>
        <fullName evidence="2">Uncharacterized protein</fullName>
    </submittedName>
</protein>
<dbReference type="SUPFAM" id="SSF63501">
    <property type="entry name" value="Frizzled cysteine-rich domain"/>
    <property type="match status" value="1"/>
</dbReference>
<evidence type="ECO:0000313" key="3">
    <source>
        <dbReference type="Proteomes" id="UP001295684"/>
    </source>
</evidence>